<comment type="caution">
    <text evidence="4">The sequence shown here is derived from an EMBL/GenBank/DDBJ whole genome shotgun (WGS) entry which is preliminary data.</text>
</comment>
<feature type="non-terminal residue" evidence="4">
    <location>
        <position position="1"/>
    </location>
</feature>
<evidence type="ECO:0000256" key="1">
    <source>
        <dbReference type="ARBA" id="ARBA00022737"/>
    </source>
</evidence>
<dbReference type="EMBL" id="JAHRIP010077127">
    <property type="protein sequence ID" value="MEQ2311583.1"/>
    <property type="molecule type" value="Genomic_DNA"/>
</dbReference>
<dbReference type="Pfam" id="PF01365">
    <property type="entry name" value="RYDR_ITPR"/>
    <property type="match status" value="1"/>
</dbReference>
<evidence type="ECO:0000259" key="3">
    <source>
        <dbReference type="PROSITE" id="PS50919"/>
    </source>
</evidence>
<feature type="compositionally biased region" description="Polar residues" evidence="2">
    <location>
        <begin position="412"/>
        <end position="426"/>
    </location>
</feature>
<dbReference type="SMART" id="SM00472">
    <property type="entry name" value="MIR"/>
    <property type="match status" value="4"/>
</dbReference>
<dbReference type="PANTHER" id="PTHR46399:SF9">
    <property type="entry name" value="RYANODINE RECEPTOR 3"/>
    <property type="match status" value="1"/>
</dbReference>
<dbReference type="PRINTS" id="PR00795">
    <property type="entry name" value="RYANODINER"/>
</dbReference>
<dbReference type="Proteomes" id="UP001469553">
    <property type="component" value="Unassembled WGS sequence"/>
</dbReference>
<keyword evidence="1" id="KW-0677">Repeat</keyword>
<feature type="domain" description="MIR" evidence="3">
    <location>
        <begin position="74"/>
        <end position="119"/>
    </location>
</feature>
<feature type="domain" description="MIR" evidence="3">
    <location>
        <begin position="12"/>
        <end position="67"/>
    </location>
</feature>
<dbReference type="PROSITE" id="PS50919">
    <property type="entry name" value="MIR"/>
    <property type="match status" value="4"/>
</dbReference>
<organism evidence="4 5">
    <name type="scientific">Ameca splendens</name>
    <dbReference type="NCBI Taxonomy" id="208324"/>
    <lineage>
        <taxon>Eukaryota</taxon>
        <taxon>Metazoa</taxon>
        <taxon>Chordata</taxon>
        <taxon>Craniata</taxon>
        <taxon>Vertebrata</taxon>
        <taxon>Euteleostomi</taxon>
        <taxon>Actinopterygii</taxon>
        <taxon>Neopterygii</taxon>
        <taxon>Teleostei</taxon>
        <taxon>Neoteleostei</taxon>
        <taxon>Acanthomorphata</taxon>
        <taxon>Ovalentaria</taxon>
        <taxon>Atherinomorphae</taxon>
        <taxon>Cyprinodontiformes</taxon>
        <taxon>Goodeidae</taxon>
        <taxon>Ameca</taxon>
    </lineage>
</organism>
<dbReference type="Pfam" id="PF02815">
    <property type="entry name" value="MIR"/>
    <property type="match status" value="1"/>
</dbReference>
<dbReference type="InterPro" id="IPR000699">
    <property type="entry name" value="RIH_dom"/>
</dbReference>
<reference evidence="4 5" key="1">
    <citation type="submission" date="2021-06" db="EMBL/GenBank/DDBJ databases">
        <authorList>
            <person name="Palmer J.M."/>
        </authorList>
    </citation>
    <scope>NUCLEOTIDE SEQUENCE [LARGE SCALE GENOMIC DNA]</scope>
    <source>
        <strain evidence="4 5">AS_MEX2019</strain>
        <tissue evidence="4">Muscle</tissue>
    </source>
</reference>
<feature type="domain" description="MIR" evidence="3">
    <location>
        <begin position="187"/>
        <end position="244"/>
    </location>
</feature>
<dbReference type="Gene3D" id="1.25.10.30">
    <property type="entry name" value="IP3 receptor type 1 binding core, RIH domain"/>
    <property type="match status" value="1"/>
</dbReference>
<dbReference type="InterPro" id="IPR036300">
    <property type="entry name" value="MIR_dom_sf"/>
</dbReference>
<protein>
    <submittedName>
        <fullName evidence="4">Ryanodine receptor 3</fullName>
    </submittedName>
</protein>
<dbReference type="Pfam" id="PF08709">
    <property type="entry name" value="Ins145_P3_rec"/>
    <property type="match status" value="1"/>
</dbReference>
<dbReference type="InterPro" id="IPR015925">
    <property type="entry name" value="Ryanodine_IP3_receptor"/>
</dbReference>
<keyword evidence="5" id="KW-1185">Reference proteome</keyword>
<feature type="region of interest" description="Disordered" evidence="2">
    <location>
        <begin position="409"/>
        <end position="435"/>
    </location>
</feature>
<evidence type="ECO:0000313" key="5">
    <source>
        <dbReference type="Proteomes" id="UP001469553"/>
    </source>
</evidence>
<dbReference type="Gene3D" id="2.80.10.50">
    <property type="match status" value="2"/>
</dbReference>
<dbReference type="InterPro" id="IPR016093">
    <property type="entry name" value="MIR_motif"/>
</dbReference>
<proteinExistence type="predicted"/>
<dbReference type="PANTHER" id="PTHR46399">
    <property type="entry name" value="B30.2/SPRY DOMAIN-CONTAINING PROTEIN"/>
    <property type="match status" value="1"/>
</dbReference>
<evidence type="ECO:0000313" key="4">
    <source>
        <dbReference type="EMBL" id="MEQ2311583.1"/>
    </source>
</evidence>
<accession>A0ABV1A292</accession>
<dbReference type="InterPro" id="IPR014821">
    <property type="entry name" value="Ins145_P3_rcpt"/>
</dbReference>
<name>A0ABV1A292_9TELE</name>
<sequence length="506" mass="57499">RLIRKAAHSGGHKTLLYGHAILLRHSFSSMYLACLKTSRSQTDKLSFDVGLQEDSTGEACWWTIHPASKQRSEGEKVRIGDDLILVSVSSERYLHLSISNGNIQVDASFMQTLWNVHPICSGSNIEEGYLLGGHVMRLFHGHDEVVSIPGSDQSEEQQRIVNYETGKAGAKARSLWRLEPLRISWSGSHIRWGQPFRLRHLTTGHYLALTEDRGLVLQDREKSDTISTAFCFRASKEKLEQSPKRDVEGMGVAEIKYGDSLCFIMHVATGLWLSYQAPDVKSTRLGPLKRRACLHSEGHMDDGLTLQRCQHEESRAARIIRNTTLLFNLFIRDLDCLSAKNRTLVALPVEEVLQTLNDLITYFQLPDVELEHEERQIKLRSLKNRQNLFKQERVRGELVPMSSGLWARGSVHQASPSQSNTQNKQPCTHPFTPKGNLERPINLAVMFFDCGRKPEYLERTHACTRRTGKLHAERVPAGSQTEDLPAARQQYYQLCHREAHLKEILP</sequence>
<dbReference type="SUPFAM" id="SSF82109">
    <property type="entry name" value="MIR domain"/>
    <property type="match status" value="2"/>
</dbReference>
<feature type="domain" description="MIR" evidence="3">
    <location>
        <begin position="127"/>
        <end position="181"/>
    </location>
</feature>
<dbReference type="InterPro" id="IPR013333">
    <property type="entry name" value="Ryan_recept"/>
</dbReference>
<keyword evidence="4" id="KW-0675">Receptor</keyword>
<evidence type="ECO:0000256" key="2">
    <source>
        <dbReference type="SAM" id="MobiDB-lite"/>
    </source>
</evidence>
<gene>
    <name evidence="4" type="primary">RYR3_7</name>
    <name evidence="4" type="ORF">AMECASPLE_021741</name>
</gene>